<evidence type="ECO:0000313" key="2">
    <source>
        <dbReference type="Proteomes" id="UP000241818"/>
    </source>
</evidence>
<protein>
    <submittedName>
        <fullName evidence="1">Uncharacterized protein</fullName>
    </submittedName>
</protein>
<sequence>MAGRVLAMDLVDETDEDSASSVGSLSPVLHPATFPPDFKPDLTKYAERYGASKHEYFRNTGKSGISPISPPNPFFPQSPRKLCRARLEERIQRKRLTDFASWELQDSGSWSTDEAALSDLAASVPLHHLYRRDMWLRGNVPIGNGYEGVWDAHEQVVWDAILPALRLASLLLNKSLEMPWLDALQRGRFNVIPREELLPRLEKYKEEFSFHTRTQEEIMADLGLRDEYLRELDVELNMAIGSAMHGTECTMRNGRPVIIGGKGPNVEGITELRLLKERVEDEWNVDGIITTIHLHLLEPLLRTDLTNSERLAQQFYVATTHSIGLWKRVKSGDTDNSFEPFFENEKIAELGYSWENSCFGGRVGGIFVPVPGDASSRPILGATIISWPDWGHFSNLENGTALPSGRFRLGEDFGPGAVSDRWAIRTSFIEGIQQASFWSTQVRSFGPDVLIPQKMVGRRLIRKNAEGESSQITIVGPDYKSWQLDSSMPVPAPDIQATDDYATRWMKESQRSFRADAVRFALRRQQQGWETYKRDVKRVADWETRRENSTKVLSHMGRYRLDKVKEARVRVEVWNIETEAMEKREVMLRNQSLSPSEQQQKYYEAKLQEDKESQMLKDARQCQETNSEARAFQICQDILLESNSMVMRAHTHALLGNLVVTTDRKRHLQSAMATFQAMEALTDKSQNWREYIQDCRAVLSKIEAEDREKRKEVRRGLQDQFLNGVELQRSGNESEAARIFVDLLRCSYVEIQARSHLMLAIMTNTPDKLHHTMEAKRRLEILQKTSPNQPEWAYMGGWEKMNMMADKMLDYCRRHPGE</sequence>
<dbReference type="GeneID" id="36573546"/>
<gene>
    <name evidence="1" type="ORF">M430DRAFT_268883</name>
</gene>
<name>A0A2T3BE43_AMORE</name>
<evidence type="ECO:0000313" key="1">
    <source>
        <dbReference type="EMBL" id="PSS27608.1"/>
    </source>
</evidence>
<proteinExistence type="predicted"/>
<keyword evidence="2" id="KW-1185">Reference proteome</keyword>
<dbReference type="OrthoDB" id="10254945at2759"/>
<organism evidence="1 2">
    <name type="scientific">Amorphotheca resinae ATCC 22711</name>
    <dbReference type="NCBI Taxonomy" id="857342"/>
    <lineage>
        <taxon>Eukaryota</taxon>
        <taxon>Fungi</taxon>
        <taxon>Dikarya</taxon>
        <taxon>Ascomycota</taxon>
        <taxon>Pezizomycotina</taxon>
        <taxon>Leotiomycetes</taxon>
        <taxon>Helotiales</taxon>
        <taxon>Amorphothecaceae</taxon>
        <taxon>Amorphotheca</taxon>
    </lineage>
</organism>
<dbReference type="EMBL" id="KZ679006">
    <property type="protein sequence ID" value="PSS27608.1"/>
    <property type="molecule type" value="Genomic_DNA"/>
</dbReference>
<dbReference type="RefSeq" id="XP_024725133.1">
    <property type="nucleotide sequence ID" value="XM_024865465.1"/>
</dbReference>
<accession>A0A2T3BE43</accession>
<dbReference type="InParanoid" id="A0A2T3BE43"/>
<reference evidence="1 2" key="1">
    <citation type="journal article" date="2018" name="New Phytol.">
        <title>Comparative genomics and transcriptomics depict ericoid mycorrhizal fungi as versatile saprotrophs and plant mutualists.</title>
        <authorList>
            <person name="Martino E."/>
            <person name="Morin E."/>
            <person name="Grelet G.A."/>
            <person name="Kuo A."/>
            <person name="Kohler A."/>
            <person name="Daghino S."/>
            <person name="Barry K.W."/>
            <person name="Cichocki N."/>
            <person name="Clum A."/>
            <person name="Dockter R.B."/>
            <person name="Hainaut M."/>
            <person name="Kuo R.C."/>
            <person name="LaButti K."/>
            <person name="Lindahl B.D."/>
            <person name="Lindquist E.A."/>
            <person name="Lipzen A."/>
            <person name="Khouja H.R."/>
            <person name="Magnuson J."/>
            <person name="Murat C."/>
            <person name="Ohm R.A."/>
            <person name="Singer S.W."/>
            <person name="Spatafora J.W."/>
            <person name="Wang M."/>
            <person name="Veneault-Fourrey C."/>
            <person name="Henrissat B."/>
            <person name="Grigoriev I.V."/>
            <person name="Martin F.M."/>
            <person name="Perotto S."/>
        </authorList>
    </citation>
    <scope>NUCLEOTIDE SEQUENCE [LARGE SCALE GENOMIC DNA]</scope>
    <source>
        <strain evidence="1 2">ATCC 22711</strain>
    </source>
</reference>
<dbReference type="Proteomes" id="UP000241818">
    <property type="component" value="Unassembled WGS sequence"/>
</dbReference>
<dbReference type="AlphaFoldDB" id="A0A2T3BE43"/>